<keyword evidence="3" id="KW-0949">S-adenosyl-L-methionine</keyword>
<evidence type="ECO:0000256" key="4">
    <source>
        <dbReference type="ARBA" id="ARBA00022723"/>
    </source>
</evidence>
<keyword evidence="4" id="KW-0479">Metal-binding</keyword>
<evidence type="ECO:0000256" key="2">
    <source>
        <dbReference type="ARBA" id="ARBA00022485"/>
    </source>
</evidence>
<proteinExistence type="predicted"/>
<evidence type="ECO:0000256" key="6">
    <source>
        <dbReference type="ARBA" id="ARBA00023004"/>
    </source>
</evidence>
<evidence type="ECO:0000256" key="5">
    <source>
        <dbReference type="ARBA" id="ARBA00022898"/>
    </source>
</evidence>
<dbReference type="EMBL" id="JAJCIS010000008">
    <property type="protein sequence ID" value="MCB7388106.1"/>
    <property type="molecule type" value="Genomic_DNA"/>
</dbReference>
<dbReference type="Gene3D" id="3.20.20.70">
    <property type="entry name" value="Aldolase class I"/>
    <property type="match status" value="1"/>
</dbReference>
<keyword evidence="7" id="KW-0411">Iron-sulfur</keyword>
<keyword evidence="6" id="KW-0408">Iron</keyword>
<comment type="caution">
    <text evidence="9">The sequence shown here is derived from an EMBL/GenBank/DDBJ whole genome shotgun (WGS) entry which is preliminary data.</text>
</comment>
<evidence type="ECO:0000256" key="7">
    <source>
        <dbReference type="ARBA" id="ARBA00023014"/>
    </source>
</evidence>
<evidence type="ECO:0000313" key="9">
    <source>
        <dbReference type="EMBL" id="MCB7388106.1"/>
    </source>
</evidence>
<dbReference type="InterPro" id="IPR007197">
    <property type="entry name" value="rSAM"/>
</dbReference>
<gene>
    <name evidence="9" type="ORF">LIZ65_12495</name>
</gene>
<dbReference type="SUPFAM" id="SSF102114">
    <property type="entry name" value="Radical SAM enzymes"/>
    <property type="match status" value="1"/>
</dbReference>
<reference evidence="9 10" key="1">
    <citation type="submission" date="2021-10" db="EMBL/GenBank/DDBJ databases">
        <title>Collection of gut derived symbiotic bacterial strains cultured from healthy donors.</title>
        <authorList>
            <person name="Lin H."/>
            <person name="Littmann E."/>
            <person name="Kohout C."/>
            <person name="Pamer E.G."/>
        </authorList>
    </citation>
    <scope>NUCLEOTIDE SEQUENCE [LARGE SCALE GENOMIC DNA]</scope>
    <source>
        <strain evidence="9 10">DFI.1.165</strain>
    </source>
</reference>
<keyword evidence="10" id="KW-1185">Reference proteome</keyword>
<dbReference type="InterPro" id="IPR058240">
    <property type="entry name" value="rSAM_sf"/>
</dbReference>
<keyword evidence="2" id="KW-0004">4Fe-4S</keyword>
<dbReference type="Proteomes" id="UP001299546">
    <property type="component" value="Unassembled WGS sequence"/>
</dbReference>
<dbReference type="RefSeq" id="WP_066730898.1">
    <property type="nucleotide sequence ID" value="NZ_JAJCIQ010000004.1"/>
</dbReference>
<dbReference type="PANTHER" id="PTHR30538:SF0">
    <property type="entry name" value="L-LYSINE 2,3-AMINOMUTASE AQ_1632-RELATED"/>
    <property type="match status" value="1"/>
</dbReference>
<dbReference type="PANTHER" id="PTHR30538">
    <property type="entry name" value="LYSINE 2,3-AMINOMUTASE-RELATED"/>
    <property type="match status" value="1"/>
</dbReference>
<dbReference type="PROSITE" id="PS51918">
    <property type="entry name" value="RADICAL_SAM"/>
    <property type="match status" value="1"/>
</dbReference>
<dbReference type="SFLD" id="SFLDS00029">
    <property type="entry name" value="Radical_SAM"/>
    <property type="match status" value="1"/>
</dbReference>
<sequence>MKWMQELQKNVTTGEELACCFPDIQSDRRTEEMIRKYPVSIPAYYLSLIDKDDVQDPIRKMCVPSFGELDLEGDMDTSGEGENTVLQGLQHKYSQTALVLSTDRCAMYCRYCFRKRMVGKVAEETAVDRESVYRYIREHPEITNVLVSGGDAFLNENSVLQEYLENLTAIPHLDYIRFGTKTPVTFPQRITEDGELKELLCRYGKKKQIYVITQFNHSREFTEQSEAAVKCLQEAGIIVKNQTVLLKGVNDSGEVLGELLKCFTRMGIIPYYVFQCRPVTGVLNQFQVPLLRGYEIVEQAKNMQNGNGKCFRYIMSTRRGKIEILGKGAGDNEMIFKFHQAKRQEDKGRIFVRTLGPDDCWIE</sequence>
<dbReference type="InterPro" id="IPR013785">
    <property type="entry name" value="Aldolase_TIM"/>
</dbReference>
<dbReference type="NCBIfam" id="TIGR00238">
    <property type="entry name" value="KamA family radical SAM protein"/>
    <property type="match status" value="1"/>
</dbReference>
<dbReference type="Pfam" id="PF04055">
    <property type="entry name" value="Radical_SAM"/>
    <property type="match status" value="1"/>
</dbReference>
<accession>A0ABS8DI92</accession>
<evidence type="ECO:0000256" key="1">
    <source>
        <dbReference type="ARBA" id="ARBA00001933"/>
    </source>
</evidence>
<protein>
    <submittedName>
        <fullName evidence="9">KamA family radical SAM protein</fullName>
    </submittedName>
</protein>
<dbReference type="CDD" id="cd01335">
    <property type="entry name" value="Radical_SAM"/>
    <property type="match status" value="1"/>
</dbReference>
<evidence type="ECO:0000256" key="3">
    <source>
        <dbReference type="ARBA" id="ARBA00022691"/>
    </source>
</evidence>
<dbReference type="InterPro" id="IPR003739">
    <property type="entry name" value="Lys_aminomutase/Glu_NH3_mut"/>
</dbReference>
<keyword evidence="5" id="KW-0663">Pyridoxal phosphate</keyword>
<organism evidence="9 10">
    <name type="scientific">Bariatricus massiliensis</name>
    <dbReference type="NCBI Taxonomy" id="1745713"/>
    <lineage>
        <taxon>Bacteria</taxon>
        <taxon>Bacillati</taxon>
        <taxon>Bacillota</taxon>
        <taxon>Clostridia</taxon>
        <taxon>Lachnospirales</taxon>
        <taxon>Lachnospiraceae</taxon>
        <taxon>Bariatricus</taxon>
    </lineage>
</organism>
<dbReference type="SFLD" id="SFLDG01070">
    <property type="entry name" value="PLP-dependent"/>
    <property type="match status" value="1"/>
</dbReference>
<feature type="domain" description="Radical SAM core" evidence="8">
    <location>
        <begin position="91"/>
        <end position="307"/>
    </location>
</feature>
<evidence type="ECO:0000259" key="8">
    <source>
        <dbReference type="PROSITE" id="PS51918"/>
    </source>
</evidence>
<name>A0ABS8DI92_9FIRM</name>
<evidence type="ECO:0000313" key="10">
    <source>
        <dbReference type="Proteomes" id="UP001299546"/>
    </source>
</evidence>
<comment type="cofactor">
    <cofactor evidence="1">
        <name>pyridoxal 5'-phosphate</name>
        <dbReference type="ChEBI" id="CHEBI:597326"/>
    </cofactor>
</comment>